<feature type="compositionally biased region" description="Basic residues" evidence="1">
    <location>
        <begin position="101"/>
        <end position="115"/>
    </location>
</feature>
<dbReference type="InParanoid" id="A0A3N4M3Y2"/>
<dbReference type="EMBL" id="ML121529">
    <property type="protein sequence ID" value="RPB28609.1"/>
    <property type="molecule type" value="Genomic_DNA"/>
</dbReference>
<dbReference type="InterPro" id="IPR006994">
    <property type="entry name" value="TCF25/Rqc1"/>
</dbReference>
<protein>
    <submittedName>
        <fullName evidence="2">DUF654-domain-containing protein</fullName>
    </submittedName>
</protein>
<dbReference type="Proteomes" id="UP000267821">
    <property type="component" value="Unassembled WGS sequence"/>
</dbReference>
<sequence>MSSRAVRKALKQRELEEAQAKLASLGIGAAKSNSYGVAQGVDGEADNEEEELEEKHSIPRGRPNLFAMLGGDGDEEEEDEDEDEEEAAKSIVQSTSAQTSKSKKKKNKKKNKKKAPSSSTPFQPQVEEDEIDCALRLLSIQPSPSPGGTPQPGTSQSIATTTIDTDLLTLLKIDPKNFDASQEMRRLFGRAAVDTPGEGGGGGGGAGTPRGARRGAQRDGIAPGPQGGRGIVMRKGFFVQPKANWPNAGSGGLGMVVEGVQERSGFKFVHGTRYQDVQRQFMMCVMSMDPNRLMSLLHHNPYHISTLLQISEIFSSQQRDHTSSGDLLERALFTFGRSLHSTFPPLLTNPTFAPPPPQLIPVPSVTLPLSNLKFPHLSFTHFPNREFYLTLWRYIHNLTLRGTFRTASEFARLLFSLNPRRDPYAMLTYLPIIFLKAHQPSLAITLANSETLRDKTKGLPAVAYSLPLAYLQSENEPVAREVLAKAIRKFPWVATRIWQVCDLDSGKLPHILWGRVVPEGDNLNAILSELYVERAKDLWVAPDATRLLIDTANEIFNLPPTTTAAPSMLTLKTFTEQVGEDGDNVIEGVPANIARHVVLSDIPAVTTLLPLGWKDRLTSSYDPLPPRGDRGSGYDMFSVVAGMDAPFNSLGQLRDGAAGRRMGTILELFRTLVPWIAAPPEEPDSPAPEEPREGEPNAPGRPGRYLPDWGLLAQVLGGDTAERIRGVVEAREREGGIAGGVGGEGAVPTGEEEGEGEGFWREVVRVLLEQEGGVGSFAGEQDGEGGRGAEEPWEFEEEQEQWEQWPEGSGGEVRRSPRLD</sequence>
<dbReference type="STRING" id="1051890.A0A3N4M3Y2"/>
<dbReference type="GO" id="GO:1990116">
    <property type="term" value="P:ribosome-associated ubiquitin-dependent protein catabolic process"/>
    <property type="evidence" value="ECO:0007669"/>
    <property type="project" value="TreeGrafter"/>
</dbReference>
<dbReference type="AlphaFoldDB" id="A0A3N4M3Y2"/>
<gene>
    <name evidence="2" type="ORF">L211DRAFT_818430</name>
</gene>
<dbReference type="GO" id="GO:0072344">
    <property type="term" value="P:rescue of stalled ribosome"/>
    <property type="evidence" value="ECO:0007669"/>
    <property type="project" value="TreeGrafter"/>
</dbReference>
<proteinExistence type="predicted"/>
<keyword evidence="3" id="KW-1185">Reference proteome</keyword>
<evidence type="ECO:0000256" key="1">
    <source>
        <dbReference type="SAM" id="MobiDB-lite"/>
    </source>
</evidence>
<feature type="region of interest" description="Disordered" evidence="1">
    <location>
        <begin position="677"/>
        <end position="706"/>
    </location>
</feature>
<feature type="region of interest" description="Disordered" evidence="1">
    <location>
        <begin position="772"/>
        <end position="820"/>
    </location>
</feature>
<evidence type="ECO:0000313" key="3">
    <source>
        <dbReference type="Proteomes" id="UP000267821"/>
    </source>
</evidence>
<feature type="region of interest" description="Disordered" evidence="1">
    <location>
        <begin position="736"/>
        <end position="757"/>
    </location>
</feature>
<dbReference type="PANTHER" id="PTHR22684:SF0">
    <property type="entry name" value="RIBOSOME QUALITY CONTROL COMPLEX SUBUNIT TCF25"/>
    <property type="match status" value="1"/>
</dbReference>
<accession>A0A3N4M3Y2</accession>
<feature type="compositionally biased region" description="Gly residues" evidence="1">
    <location>
        <begin position="197"/>
        <end position="208"/>
    </location>
</feature>
<evidence type="ECO:0000313" key="2">
    <source>
        <dbReference type="EMBL" id="RPB28609.1"/>
    </source>
</evidence>
<feature type="compositionally biased region" description="Acidic residues" evidence="1">
    <location>
        <begin position="791"/>
        <end position="801"/>
    </location>
</feature>
<feature type="region of interest" description="Disordered" evidence="1">
    <location>
        <begin position="24"/>
        <end position="127"/>
    </location>
</feature>
<dbReference type="Pfam" id="PF04910">
    <property type="entry name" value="Tcf25"/>
    <property type="match status" value="1"/>
</dbReference>
<name>A0A3N4M3Y2_9PEZI</name>
<feature type="compositionally biased region" description="Acidic residues" evidence="1">
    <location>
        <begin position="72"/>
        <end position="86"/>
    </location>
</feature>
<dbReference type="OrthoDB" id="205993at2759"/>
<reference evidence="2 3" key="1">
    <citation type="journal article" date="2018" name="Nat. Ecol. Evol.">
        <title>Pezizomycetes genomes reveal the molecular basis of ectomycorrhizal truffle lifestyle.</title>
        <authorList>
            <person name="Murat C."/>
            <person name="Payen T."/>
            <person name="Noel B."/>
            <person name="Kuo A."/>
            <person name="Morin E."/>
            <person name="Chen J."/>
            <person name="Kohler A."/>
            <person name="Krizsan K."/>
            <person name="Balestrini R."/>
            <person name="Da Silva C."/>
            <person name="Montanini B."/>
            <person name="Hainaut M."/>
            <person name="Levati E."/>
            <person name="Barry K.W."/>
            <person name="Belfiori B."/>
            <person name="Cichocki N."/>
            <person name="Clum A."/>
            <person name="Dockter R.B."/>
            <person name="Fauchery L."/>
            <person name="Guy J."/>
            <person name="Iotti M."/>
            <person name="Le Tacon F."/>
            <person name="Lindquist E.A."/>
            <person name="Lipzen A."/>
            <person name="Malagnac F."/>
            <person name="Mello A."/>
            <person name="Molinier V."/>
            <person name="Miyauchi S."/>
            <person name="Poulain J."/>
            <person name="Riccioni C."/>
            <person name="Rubini A."/>
            <person name="Sitrit Y."/>
            <person name="Splivallo R."/>
            <person name="Traeger S."/>
            <person name="Wang M."/>
            <person name="Zifcakova L."/>
            <person name="Wipf D."/>
            <person name="Zambonelli A."/>
            <person name="Paolocci F."/>
            <person name="Nowrousian M."/>
            <person name="Ottonello S."/>
            <person name="Baldrian P."/>
            <person name="Spatafora J.W."/>
            <person name="Henrissat B."/>
            <person name="Nagy L.G."/>
            <person name="Aury J.M."/>
            <person name="Wincker P."/>
            <person name="Grigoriev I.V."/>
            <person name="Bonfante P."/>
            <person name="Martin F.M."/>
        </authorList>
    </citation>
    <scope>NUCLEOTIDE SEQUENCE [LARGE SCALE GENOMIC DNA]</scope>
    <source>
        <strain evidence="2 3">ATCC MYA-4762</strain>
    </source>
</reference>
<feature type="compositionally biased region" description="Gly residues" evidence="1">
    <location>
        <begin position="736"/>
        <end position="745"/>
    </location>
</feature>
<organism evidence="2 3">
    <name type="scientific">Terfezia boudieri ATCC MYA-4762</name>
    <dbReference type="NCBI Taxonomy" id="1051890"/>
    <lineage>
        <taxon>Eukaryota</taxon>
        <taxon>Fungi</taxon>
        <taxon>Dikarya</taxon>
        <taxon>Ascomycota</taxon>
        <taxon>Pezizomycotina</taxon>
        <taxon>Pezizomycetes</taxon>
        <taxon>Pezizales</taxon>
        <taxon>Pezizaceae</taxon>
        <taxon>Terfezia</taxon>
    </lineage>
</organism>
<feature type="region of interest" description="Disordered" evidence="1">
    <location>
        <begin position="192"/>
        <end position="227"/>
    </location>
</feature>
<feature type="compositionally biased region" description="Acidic residues" evidence="1">
    <location>
        <begin position="43"/>
        <end position="52"/>
    </location>
</feature>
<dbReference type="PANTHER" id="PTHR22684">
    <property type="entry name" value="NULP1-RELATED"/>
    <property type="match status" value="1"/>
</dbReference>
<dbReference type="GO" id="GO:1990112">
    <property type="term" value="C:RQC complex"/>
    <property type="evidence" value="ECO:0007669"/>
    <property type="project" value="TreeGrafter"/>
</dbReference>